<proteinExistence type="predicted"/>
<reference evidence="2" key="1">
    <citation type="submission" date="2022-11" db="UniProtKB">
        <authorList>
            <consortium name="WormBaseParasite"/>
        </authorList>
    </citation>
    <scope>IDENTIFICATION</scope>
</reference>
<dbReference type="AlphaFoldDB" id="A0A914PYY3"/>
<dbReference type="WBParaSite" id="PDA_v2.g23611.t1">
    <property type="protein sequence ID" value="PDA_v2.g23611.t1"/>
    <property type="gene ID" value="PDA_v2.g23611"/>
</dbReference>
<keyword evidence="1" id="KW-1185">Reference proteome</keyword>
<dbReference type="Proteomes" id="UP000887578">
    <property type="component" value="Unplaced"/>
</dbReference>
<evidence type="ECO:0000313" key="2">
    <source>
        <dbReference type="WBParaSite" id="PDA_v2.g23611.t1"/>
    </source>
</evidence>
<organism evidence="1 2">
    <name type="scientific">Panagrolaimus davidi</name>
    <dbReference type="NCBI Taxonomy" id="227884"/>
    <lineage>
        <taxon>Eukaryota</taxon>
        <taxon>Metazoa</taxon>
        <taxon>Ecdysozoa</taxon>
        <taxon>Nematoda</taxon>
        <taxon>Chromadorea</taxon>
        <taxon>Rhabditida</taxon>
        <taxon>Tylenchina</taxon>
        <taxon>Panagrolaimomorpha</taxon>
        <taxon>Panagrolaimoidea</taxon>
        <taxon>Panagrolaimidae</taxon>
        <taxon>Panagrolaimus</taxon>
    </lineage>
</organism>
<name>A0A914PYY3_9BILA</name>
<accession>A0A914PYY3</accession>
<evidence type="ECO:0000313" key="1">
    <source>
        <dbReference type="Proteomes" id="UP000887578"/>
    </source>
</evidence>
<sequence>MATFMDLERIIYSLFMSKRQTCLGISEDVVLLGAPIALIIIEGHLDYSRKLTEVLEAVGIKVTPRSNDSNDDLQNLEKEEIEKDILDIKNAMLKMFQ</sequence>
<protein>
    <submittedName>
        <fullName evidence="2">Uncharacterized protein</fullName>
    </submittedName>
</protein>